<dbReference type="AlphaFoldDB" id="A0A1G4SEA9"/>
<dbReference type="OrthoDB" id="2475070at2"/>
<evidence type="ECO:0008006" key="3">
    <source>
        <dbReference type="Google" id="ProtNLM"/>
    </source>
</evidence>
<proteinExistence type="predicted"/>
<dbReference type="RefSeq" id="WP_143006911.1">
    <property type="nucleotide sequence ID" value="NZ_FMTT01000027.1"/>
</dbReference>
<reference evidence="2" key="1">
    <citation type="submission" date="2016-10" db="EMBL/GenBank/DDBJ databases">
        <authorList>
            <person name="Varghese N."/>
            <person name="Submissions S."/>
        </authorList>
    </citation>
    <scope>NUCLEOTIDE SEQUENCE [LARGE SCALE GENOMIC DNA]</scope>
    <source>
        <strain evidence="2">CGMCC 1.8946</strain>
    </source>
</reference>
<evidence type="ECO:0000313" key="1">
    <source>
        <dbReference type="EMBL" id="SCW67398.1"/>
    </source>
</evidence>
<protein>
    <recommendedName>
        <fullName evidence="3">DUF4309 domain-containing protein</fullName>
    </recommendedName>
</protein>
<organism evidence="1 2">
    <name type="scientific">Paenibacillus tianmuensis</name>
    <dbReference type="NCBI Taxonomy" id="624147"/>
    <lineage>
        <taxon>Bacteria</taxon>
        <taxon>Bacillati</taxon>
        <taxon>Bacillota</taxon>
        <taxon>Bacilli</taxon>
        <taxon>Bacillales</taxon>
        <taxon>Paenibacillaceae</taxon>
        <taxon>Paenibacillus</taxon>
    </lineage>
</organism>
<dbReference type="Proteomes" id="UP000198601">
    <property type="component" value="Unassembled WGS sequence"/>
</dbReference>
<name>A0A1G4SEA9_9BACL</name>
<keyword evidence="2" id="KW-1185">Reference proteome</keyword>
<gene>
    <name evidence="1" type="ORF">SAMN04487970_102712</name>
</gene>
<dbReference type="PROSITE" id="PS51257">
    <property type="entry name" value="PROKAR_LIPOPROTEIN"/>
    <property type="match status" value="1"/>
</dbReference>
<evidence type="ECO:0000313" key="2">
    <source>
        <dbReference type="Proteomes" id="UP000198601"/>
    </source>
</evidence>
<accession>A0A1G4SEA9</accession>
<dbReference type="EMBL" id="FMTT01000027">
    <property type="protein sequence ID" value="SCW67398.1"/>
    <property type="molecule type" value="Genomic_DNA"/>
</dbReference>
<sequence>MRFLLLIVLVLTLTLVGCNTQTESRADDSKLQSIVSIKEEAIKGKIKGMEIQLRSTYSKVVELYGEPKEIGNEECWTYTHDHPKTKVNFYFNHDSCAGDLNVLKPEAILNKISVPVESLSVTAEDVKLALGKPNEEYPSESYGGYYLIYELDQSQLVFFAKDTSPPLQITKVQLISTK</sequence>